<name>A0ABP5FY27_9MICC</name>
<comment type="caution">
    <text evidence="2">The sequence shown here is derived from an EMBL/GenBank/DDBJ whole genome shotgun (WGS) entry which is preliminary data.</text>
</comment>
<feature type="domain" description="YdhG-like" evidence="1">
    <location>
        <begin position="20"/>
        <end position="124"/>
    </location>
</feature>
<sequence>MQPTDVDPREFIATVDHAVRRADAERMLAIMGDVTGDEPVMWGPSIIGFGSYHYVYASGLEGDAPAAGFSPRKAHLVVYLVGGIEERYPEQLAQLGPHKVGKACLYLKKLDDVDEDVLRYLIKDSYDFIKTEYPD</sequence>
<evidence type="ECO:0000313" key="3">
    <source>
        <dbReference type="Proteomes" id="UP001501461"/>
    </source>
</evidence>
<evidence type="ECO:0000313" key="2">
    <source>
        <dbReference type="EMBL" id="GAA2035021.1"/>
    </source>
</evidence>
<accession>A0ABP5FY27</accession>
<dbReference type="Pfam" id="PF08818">
    <property type="entry name" value="DUF1801"/>
    <property type="match status" value="1"/>
</dbReference>
<dbReference type="Proteomes" id="UP001501461">
    <property type="component" value="Unassembled WGS sequence"/>
</dbReference>
<dbReference type="EMBL" id="BAAAMN010000022">
    <property type="protein sequence ID" value="GAA2035021.1"/>
    <property type="molecule type" value="Genomic_DNA"/>
</dbReference>
<gene>
    <name evidence="2" type="ORF">GCM10009720_14590</name>
</gene>
<organism evidence="2 3">
    <name type="scientific">Yaniella flava</name>
    <dbReference type="NCBI Taxonomy" id="287930"/>
    <lineage>
        <taxon>Bacteria</taxon>
        <taxon>Bacillati</taxon>
        <taxon>Actinomycetota</taxon>
        <taxon>Actinomycetes</taxon>
        <taxon>Micrococcales</taxon>
        <taxon>Micrococcaceae</taxon>
        <taxon>Yaniella</taxon>
    </lineage>
</organism>
<keyword evidence="3" id="KW-1185">Reference proteome</keyword>
<protein>
    <recommendedName>
        <fullName evidence="1">YdhG-like domain-containing protein</fullName>
    </recommendedName>
</protein>
<reference evidence="3" key="1">
    <citation type="journal article" date="2019" name="Int. J. Syst. Evol. Microbiol.">
        <title>The Global Catalogue of Microorganisms (GCM) 10K type strain sequencing project: providing services to taxonomists for standard genome sequencing and annotation.</title>
        <authorList>
            <consortium name="The Broad Institute Genomics Platform"/>
            <consortium name="The Broad Institute Genome Sequencing Center for Infectious Disease"/>
            <person name="Wu L."/>
            <person name="Ma J."/>
        </authorList>
    </citation>
    <scope>NUCLEOTIDE SEQUENCE [LARGE SCALE GENOMIC DNA]</scope>
    <source>
        <strain evidence="3">JCM 13595</strain>
    </source>
</reference>
<dbReference type="SUPFAM" id="SSF159888">
    <property type="entry name" value="YdhG-like"/>
    <property type="match status" value="1"/>
</dbReference>
<dbReference type="InterPro" id="IPR014922">
    <property type="entry name" value="YdhG-like"/>
</dbReference>
<proteinExistence type="predicted"/>
<evidence type="ECO:0000259" key="1">
    <source>
        <dbReference type="Pfam" id="PF08818"/>
    </source>
</evidence>